<dbReference type="InterPro" id="IPR036188">
    <property type="entry name" value="FAD/NAD-bd_sf"/>
</dbReference>
<sequence length="590" mass="67335">MGSIQSESYLPPGCPDFEKLPDEYSWPRENGNGYRIREMPCGSERPIRVVSLGAGVSGINLAKILPEKVNNLKLVIYEKNPEVGGTWYENKYPGVACDVPSNNYQFTWARKPDWKHFYSSGEEIFDYFQDVVDFFDLRKYFHLNHEVRGAYWDEEEGVWNIHVKNLKTGQIFLDTAEVFINNGGFLNKWRWPEIEGLKDFKGQITHTAKWRPDTRYEGKSVAVIGTGSSGVQVIPYIAPKVNKLYTWIRSPTWITAGFAQQYAGPNGTNFEYTEEQKQQWIENPLDHQRYCKAIEDELNQRFKFILKGSPQAEEAKTFSTLQMKEKLGGRTDIEKKIIPTEFGVGCRRPTPGNGFLESLSRPNVQVFTEMMKRITKEGFIDHAGHEHKVDVIICATGFDTSWIPQFPIIAHGSNVQDVLRKNLISYLSIAMPDVPNYFTIAGPYGPFGHGSYIAVSEMLVENISAVVKKIQKENIKSVTPDYDVCQKFAEHADLYIQRTAWSGPCSSWFKNGDKNGRLAMWPGSRLTYFDVLSEPRFEDYHIKYWSGNPFEYLGNGFALVEFNGGDISYYLGTDESPGGVLPPKQIRDQH</sequence>
<dbReference type="GO" id="GO:0004499">
    <property type="term" value="F:N,N-dimethylaniline monooxygenase activity"/>
    <property type="evidence" value="ECO:0007669"/>
    <property type="project" value="InterPro"/>
</dbReference>
<dbReference type="InterPro" id="IPR051209">
    <property type="entry name" value="FAD-bind_Monooxygenase_sf"/>
</dbReference>
<evidence type="ECO:0000256" key="1">
    <source>
        <dbReference type="ARBA" id="ARBA00001974"/>
    </source>
</evidence>
<dbReference type="PANTHER" id="PTHR42877">
    <property type="entry name" value="L-ORNITHINE N(5)-MONOOXYGENASE-RELATED"/>
    <property type="match status" value="1"/>
</dbReference>
<keyword evidence="3" id="KW-0285">Flavoprotein</keyword>
<evidence type="ECO:0000313" key="7">
    <source>
        <dbReference type="Proteomes" id="UP001201262"/>
    </source>
</evidence>
<protein>
    <submittedName>
        <fullName evidence="6">FAD/NAD-P-binding domain-containing protein</fullName>
    </submittedName>
</protein>
<comment type="caution">
    <text evidence="6">The sequence shown here is derived from an EMBL/GenBank/DDBJ whole genome shotgun (WGS) entry which is preliminary data.</text>
</comment>
<accession>A0AAD4PUF4</accession>
<keyword evidence="4" id="KW-0274">FAD</keyword>
<reference evidence="6" key="1">
    <citation type="submission" date="2021-12" db="EMBL/GenBank/DDBJ databases">
        <title>Convergent genome expansion in fungi linked to evolution of root-endophyte symbiosis.</title>
        <authorList>
            <consortium name="DOE Joint Genome Institute"/>
            <person name="Ke Y.-H."/>
            <person name="Bonito G."/>
            <person name="Liao H.-L."/>
            <person name="Looney B."/>
            <person name="Rojas-Flechas A."/>
            <person name="Nash J."/>
            <person name="Hameed K."/>
            <person name="Schadt C."/>
            <person name="Martin F."/>
            <person name="Crous P.W."/>
            <person name="Miettinen O."/>
            <person name="Magnuson J.K."/>
            <person name="Labbe J."/>
            <person name="Jacobson D."/>
            <person name="Doktycz M.J."/>
            <person name="Veneault-Fourrey C."/>
            <person name="Kuo A."/>
            <person name="Mondo S."/>
            <person name="Calhoun S."/>
            <person name="Riley R."/>
            <person name="Ohm R."/>
            <person name="LaButti K."/>
            <person name="Andreopoulos B."/>
            <person name="Pangilinan J."/>
            <person name="Nolan M."/>
            <person name="Tritt A."/>
            <person name="Clum A."/>
            <person name="Lipzen A."/>
            <person name="Daum C."/>
            <person name="Barry K."/>
            <person name="Grigoriev I.V."/>
            <person name="Vilgalys R."/>
        </authorList>
    </citation>
    <scope>NUCLEOTIDE SEQUENCE</scope>
    <source>
        <strain evidence="6">PMI_201</strain>
    </source>
</reference>
<dbReference type="Proteomes" id="UP001201262">
    <property type="component" value="Unassembled WGS sequence"/>
</dbReference>
<dbReference type="Pfam" id="PF00743">
    <property type="entry name" value="FMO-like"/>
    <property type="match status" value="1"/>
</dbReference>
<comment type="cofactor">
    <cofactor evidence="1">
        <name>FAD</name>
        <dbReference type="ChEBI" id="CHEBI:57692"/>
    </cofactor>
</comment>
<dbReference type="GO" id="GO:0050661">
    <property type="term" value="F:NADP binding"/>
    <property type="evidence" value="ECO:0007669"/>
    <property type="project" value="InterPro"/>
</dbReference>
<gene>
    <name evidence="6" type="ORF">BGW36DRAFT_433348</name>
</gene>
<dbReference type="GO" id="GO:0050660">
    <property type="term" value="F:flavin adenine dinucleotide binding"/>
    <property type="evidence" value="ECO:0007669"/>
    <property type="project" value="InterPro"/>
</dbReference>
<name>A0AAD4PUF4_9EURO</name>
<evidence type="ECO:0000256" key="5">
    <source>
        <dbReference type="ARBA" id="ARBA00023002"/>
    </source>
</evidence>
<dbReference type="AlphaFoldDB" id="A0AAD4PUF4"/>
<evidence type="ECO:0000256" key="4">
    <source>
        <dbReference type="ARBA" id="ARBA00022827"/>
    </source>
</evidence>
<organism evidence="6 7">
    <name type="scientific">Talaromyces proteolyticus</name>
    <dbReference type="NCBI Taxonomy" id="1131652"/>
    <lineage>
        <taxon>Eukaryota</taxon>
        <taxon>Fungi</taxon>
        <taxon>Dikarya</taxon>
        <taxon>Ascomycota</taxon>
        <taxon>Pezizomycotina</taxon>
        <taxon>Eurotiomycetes</taxon>
        <taxon>Eurotiomycetidae</taxon>
        <taxon>Eurotiales</taxon>
        <taxon>Trichocomaceae</taxon>
        <taxon>Talaromyces</taxon>
        <taxon>Talaromyces sect. Bacilispori</taxon>
    </lineage>
</organism>
<comment type="similarity">
    <text evidence="2">Belongs to the FAD-binding monooxygenase family.</text>
</comment>
<dbReference type="GeneID" id="70251549"/>
<proteinExistence type="inferred from homology"/>
<evidence type="ECO:0000256" key="3">
    <source>
        <dbReference type="ARBA" id="ARBA00022630"/>
    </source>
</evidence>
<dbReference type="Gene3D" id="3.50.50.60">
    <property type="entry name" value="FAD/NAD(P)-binding domain"/>
    <property type="match status" value="2"/>
</dbReference>
<keyword evidence="7" id="KW-1185">Reference proteome</keyword>
<dbReference type="EMBL" id="JAJTJA010000015">
    <property type="protein sequence ID" value="KAH8689342.1"/>
    <property type="molecule type" value="Genomic_DNA"/>
</dbReference>
<dbReference type="InterPro" id="IPR020946">
    <property type="entry name" value="Flavin_mOase-like"/>
</dbReference>
<dbReference type="RefSeq" id="XP_046065696.1">
    <property type="nucleotide sequence ID" value="XM_046221262.1"/>
</dbReference>
<evidence type="ECO:0000256" key="2">
    <source>
        <dbReference type="ARBA" id="ARBA00010139"/>
    </source>
</evidence>
<evidence type="ECO:0000313" key="6">
    <source>
        <dbReference type="EMBL" id="KAH8689342.1"/>
    </source>
</evidence>
<keyword evidence="5" id="KW-0560">Oxidoreductase</keyword>
<dbReference type="SUPFAM" id="SSF51905">
    <property type="entry name" value="FAD/NAD(P)-binding domain"/>
    <property type="match status" value="1"/>
</dbReference>
<dbReference type="PANTHER" id="PTHR42877:SF7">
    <property type="entry name" value="FLAVIN-BINDING MONOOXYGENASE-RELATED"/>
    <property type="match status" value="1"/>
</dbReference>